<reference evidence="2" key="1">
    <citation type="submission" date="2020-05" db="EMBL/GenBank/DDBJ databases">
        <title>WGS assembly of Panicum virgatum.</title>
        <authorList>
            <person name="Lovell J.T."/>
            <person name="Jenkins J."/>
            <person name="Shu S."/>
            <person name="Juenger T.E."/>
            <person name="Schmutz J."/>
        </authorList>
    </citation>
    <scope>NUCLEOTIDE SEQUENCE</scope>
    <source>
        <strain evidence="2">AP13</strain>
    </source>
</reference>
<accession>A0A8T0N942</accession>
<feature type="compositionally biased region" description="Low complexity" evidence="1">
    <location>
        <begin position="82"/>
        <end position="97"/>
    </location>
</feature>
<dbReference type="EMBL" id="CM029054">
    <property type="protein sequence ID" value="KAG2543586.1"/>
    <property type="molecule type" value="Genomic_DNA"/>
</dbReference>
<organism evidence="2 3">
    <name type="scientific">Panicum virgatum</name>
    <name type="common">Blackwell switchgrass</name>
    <dbReference type="NCBI Taxonomy" id="38727"/>
    <lineage>
        <taxon>Eukaryota</taxon>
        <taxon>Viridiplantae</taxon>
        <taxon>Streptophyta</taxon>
        <taxon>Embryophyta</taxon>
        <taxon>Tracheophyta</taxon>
        <taxon>Spermatophyta</taxon>
        <taxon>Magnoliopsida</taxon>
        <taxon>Liliopsida</taxon>
        <taxon>Poales</taxon>
        <taxon>Poaceae</taxon>
        <taxon>PACMAD clade</taxon>
        <taxon>Panicoideae</taxon>
        <taxon>Panicodae</taxon>
        <taxon>Paniceae</taxon>
        <taxon>Panicinae</taxon>
        <taxon>Panicum</taxon>
        <taxon>Panicum sect. Hiantes</taxon>
    </lineage>
</organism>
<feature type="region of interest" description="Disordered" evidence="1">
    <location>
        <begin position="61"/>
        <end position="111"/>
    </location>
</feature>
<comment type="caution">
    <text evidence="2">The sequence shown here is derived from an EMBL/GenBank/DDBJ whole genome shotgun (WGS) entry which is preliminary data.</text>
</comment>
<evidence type="ECO:0000313" key="2">
    <source>
        <dbReference type="EMBL" id="KAG2543586.1"/>
    </source>
</evidence>
<protein>
    <submittedName>
        <fullName evidence="2">Uncharacterized protein</fullName>
    </submittedName>
</protein>
<evidence type="ECO:0000313" key="3">
    <source>
        <dbReference type="Proteomes" id="UP000823388"/>
    </source>
</evidence>
<proteinExistence type="predicted"/>
<dbReference type="AlphaFoldDB" id="A0A8T0N942"/>
<feature type="region of interest" description="Disordered" evidence="1">
    <location>
        <begin position="1"/>
        <end position="49"/>
    </location>
</feature>
<feature type="compositionally biased region" description="Low complexity" evidence="1">
    <location>
        <begin position="29"/>
        <end position="39"/>
    </location>
</feature>
<name>A0A8T0N942_PANVG</name>
<gene>
    <name evidence="2" type="ORF">PVAP13_9NG754077</name>
</gene>
<keyword evidence="3" id="KW-1185">Reference proteome</keyword>
<dbReference type="Proteomes" id="UP000823388">
    <property type="component" value="Chromosome 9N"/>
</dbReference>
<evidence type="ECO:0000256" key="1">
    <source>
        <dbReference type="SAM" id="MobiDB-lite"/>
    </source>
</evidence>
<sequence>MGVPRLRSRPPVCKPKPNGGVEKKKGRKITTTISTSTRGPLPSPASRQALAHRLDPRLRLVSHHRPRRFAPPIRPPNRPSRLRTPPTATTTSHSHAAGRPAVPTGGRGAER</sequence>